<organism evidence="3 4">
    <name type="scientific">Rickenella mellea</name>
    <dbReference type="NCBI Taxonomy" id="50990"/>
    <lineage>
        <taxon>Eukaryota</taxon>
        <taxon>Fungi</taxon>
        <taxon>Dikarya</taxon>
        <taxon>Basidiomycota</taxon>
        <taxon>Agaricomycotina</taxon>
        <taxon>Agaricomycetes</taxon>
        <taxon>Hymenochaetales</taxon>
        <taxon>Rickenellaceae</taxon>
        <taxon>Rickenella</taxon>
    </lineage>
</organism>
<dbReference type="AlphaFoldDB" id="A0A4Y7PJ18"/>
<dbReference type="VEuPathDB" id="FungiDB:BD410DRAFT_845163"/>
<keyword evidence="2" id="KW-0812">Transmembrane</keyword>
<reference evidence="3 4" key="1">
    <citation type="submission" date="2018-06" db="EMBL/GenBank/DDBJ databases">
        <title>A transcriptomic atlas of mushroom development highlights an independent origin of complex multicellularity.</title>
        <authorList>
            <consortium name="DOE Joint Genome Institute"/>
            <person name="Krizsan K."/>
            <person name="Almasi E."/>
            <person name="Merenyi Z."/>
            <person name="Sahu N."/>
            <person name="Viragh M."/>
            <person name="Koszo T."/>
            <person name="Mondo S."/>
            <person name="Kiss B."/>
            <person name="Balint B."/>
            <person name="Kues U."/>
            <person name="Barry K."/>
            <person name="Hegedus J.C."/>
            <person name="Henrissat B."/>
            <person name="Johnson J."/>
            <person name="Lipzen A."/>
            <person name="Ohm R."/>
            <person name="Nagy I."/>
            <person name="Pangilinan J."/>
            <person name="Yan J."/>
            <person name="Xiong Y."/>
            <person name="Grigoriev I.V."/>
            <person name="Hibbett D.S."/>
            <person name="Nagy L.G."/>
        </authorList>
    </citation>
    <scope>NUCLEOTIDE SEQUENCE [LARGE SCALE GENOMIC DNA]</scope>
    <source>
        <strain evidence="3 4">SZMC22713</strain>
    </source>
</reference>
<feature type="compositionally biased region" description="Low complexity" evidence="1">
    <location>
        <begin position="303"/>
        <end position="327"/>
    </location>
</feature>
<name>A0A4Y7PJ18_9AGAM</name>
<accession>A0A4Y7PJ18</accession>
<feature type="compositionally biased region" description="Low complexity" evidence="1">
    <location>
        <begin position="265"/>
        <end position="296"/>
    </location>
</feature>
<evidence type="ECO:0000256" key="2">
    <source>
        <dbReference type="SAM" id="Phobius"/>
    </source>
</evidence>
<protein>
    <submittedName>
        <fullName evidence="3">Uncharacterized protein</fullName>
    </submittedName>
</protein>
<dbReference type="Proteomes" id="UP000294933">
    <property type="component" value="Unassembled WGS sequence"/>
</dbReference>
<keyword evidence="2" id="KW-1133">Transmembrane helix</keyword>
<keyword evidence="4" id="KW-1185">Reference proteome</keyword>
<evidence type="ECO:0000313" key="3">
    <source>
        <dbReference type="EMBL" id="TDL15463.1"/>
    </source>
</evidence>
<dbReference type="OrthoDB" id="5427664at2759"/>
<evidence type="ECO:0000313" key="4">
    <source>
        <dbReference type="Proteomes" id="UP000294933"/>
    </source>
</evidence>
<proteinExistence type="predicted"/>
<gene>
    <name evidence="3" type="ORF">BD410DRAFT_845163</name>
</gene>
<feature type="transmembrane region" description="Helical" evidence="2">
    <location>
        <begin position="154"/>
        <end position="179"/>
    </location>
</feature>
<feature type="region of interest" description="Disordered" evidence="1">
    <location>
        <begin position="255"/>
        <end position="380"/>
    </location>
</feature>
<feature type="compositionally biased region" description="Basic and acidic residues" evidence="1">
    <location>
        <begin position="371"/>
        <end position="380"/>
    </location>
</feature>
<evidence type="ECO:0000256" key="1">
    <source>
        <dbReference type="SAM" id="MobiDB-lite"/>
    </source>
</evidence>
<sequence length="380" mass="40213">MSQAKVCLGIMPNPDVSSLGVSLILLCDVLLSYDSSKDSTWSLYHCFSAGGDSATAENASNHPNGAISLYHATLIYHMLVSLSGTVLPSAAVGKGSSSLRLIVFSMSSYLSYQAWSLHVWTTALTFGSQPECNHSTKFVFFWVTVRATAPWLRIWWIVTGATGLSYGLVIIAALALGYFCSSPSDHTSSTSCEVDLDADVLWATLGAASRLVIFIYTIKRNNVLPGENVWSFGQILSVVLLLGFCNDAIKWYNKEEESPPPSPATTPQLATSPGTTSNPSTPVPAAATGASGGDTTFKSVDDASAPVTATTPTPSTSPETAAKPSTSRSTSSTVIELRPLSADVPTATSQTIPTPPSAPRLYPAGRIPFRHRCDGDHDKA</sequence>
<keyword evidence="2" id="KW-0472">Membrane</keyword>
<dbReference type="EMBL" id="ML170274">
    <property type="protein sequence ID" value="TDL15463.1"/>
    <property type="molecule type" value="Genomic_DNA"/>
</dbReference>
<dbReference type="STRING" id="50990.A0A4Y7PJ18"/>